<evidence type="ECO:0000313" key="2">
    <source>
        <dbReference type="EMBL" id="KAK0746638.1"/>
    </source>
</evidence>
<evidence type="ECO:0000313" key="3">
    <source>
        <dbReference type="Proteomes" id="UP001172155"/>
    </source>
</evidence>
<dbReference type="AlphaFoldDB" id="A0AA40K5F7"/>
<reference evidence="2" key="1">
    <citation type="submission" date="2023-06" db="EMBL/GenBank/DDBJ databases">
        <title>Genome-scale phylogeny and comparative genomics of the fungal order Sordariales.</title>
        <authorList>
            <consortium name="Lawrence Berkeley National Laboratory"/>
            <person name="Hensen N."/>
            <person name="Bonometti L."/>
            <person name="Westerberg I."/>
            <person name="Brannstrom I.O."/>
            <person name="Guillou S."/>
            <person name="Cros-Aarteil S."/>
            <person name="Calhoun S."/>
            <person name="Haridas S."/>
            <person name="Kuo A."/>
            <person name="Mondo S."/>
            <person name="Pangilinan J."/>
            <person name="Riley R."/>
            <person name="LaButti K."/>
            <person name="Andreopoulos B."/>
            <person name="Lipzen A."/>
            <person name="Chen C."/>
            <person name="Yanf M."/>
            <person name="Daum C."/>
            <person name="Ng V."/>
            <person name="Clum A."/>
            <person name="Steindorff A."/>
            <person name="Ohm R."/>
            <person name="Martin F."/>
            <person name="Silar P."/>
            <person name="Natvig D."/>
            <person name="Lalanne C."/>
            <person name="Gautier V."/>
            <person name="Ament-velasquez S.L."/>
            <person name="Kruys A."/>
            <person name="Hutchinson M.I."/>
            <person name="Powell A.J."/>
            <person name="Barry K."/>
            <person name="Miller A.N."/>
            <person name="Grigoriev I.V."/>
            <person name="Debuchy R."/>
            <person name="Gladieux P."/>
            <person name="Thoren M.H."/>
            <person name="Johannesson H."/>
        </authorList>
    </citation>
    <scope>NUCLEOTIDE SEQUENCE</scope>
    <source>
        <strain evidence="2">SMH3187-1</strain>
    </source>
</reference>
<keyword evidence="3" id="KW-1185">Reference proteome</keyword>
<sequence length="175" mass="19188">MQLSNLVALLPLAAATVTGGVLPRDAAPGIYAIKVVNGTDQPAVKVGDLYYGPVTEITARGSTLDKRDSNGGTGRSFPNHNDYNICTNTWRNLLQNGGQLEGKTKYVIRNGVAELVGCNYNGDQWAPPPQTIDQFNGLMDAIYGAWNTGWVYSDPYRWTFWRDIYGAENYCANMS</sequence>
<name>A0AA40K5F7_9PEZI</name>
<feature type="signal peptide" evidence="1">
    <location>
        <begin position="1"/>
        <end position="15"/>
    </location>
</feature>
<accession>A0AA40K5F7</accession>
<dbReference type="Proteomes" id="UP001172155">
    <property type="component" value="Unassembled WGS sequence"/>
</dbReference>
<evidence type="ECO:0000256" key="1">
    <source>
        <dbReference type="SAM" id="SignalP"/>
    </source>
</evidence>
<protein>
    <submittedName>
        <fullName evidence="2">Uncharacterized protein</fullName>
    </submittedName>
</protein>
<gene>
    <name evidence="2" type="ORF">B0T18DRAFT_489155</name>
</gene>
<keyword evidence="1" id="KW-0732">Signal</keyword>
<organism evidence="2 3">
    <name type="scientific">Schizothecium vesticola</name>
    <dbReference type="NCBI Taxonomy" id="314040"/>
    <lineage>
        <taxon>Eukaryota</taxon>
        <taxon>Fungi</taxon>
        <taxon>Dikarya</taxon>
        <taxon>Ascomycota</taxon>
        <taxon>Pezizomycotina</taxon>
        <taxon>Sordariomycetes</taxon>
        <taxon>Sordariomycetidae</taxon>
        <taxon>Sordariales</taxon>
        <taxon>Schizotheciaceae</taxon>
        <taxon>Schizothecium</taxon>
    </lineage>
</organism>
<feature type="chain" id="PRO_5041268575" evidence="1">
    <location>
        <begin position="16"/>
        <end position="175"/>
    </location>
</feature>
<dbReference type="EMBL" id="JAUKUD010000004">
    <property type="protein sequence ID" value="KAK0746638.1"/>
    <property type="molecule type" value="Genomic_DNA"/>
</dbReference>
<proteinExistence type="predicted"/>
<comment type="caution">
    <text evidence="2">The sequence shown here is derived from an EMBL/GenBank/DDBJ whole genome shotgun (WGS) entry which is preliminary data.</text>
</comment>